<comment type="subcellular location">
    <subcellularLocation>
        <location evidence="1">Cell membrane</location>
        <topology evidence="1">Multi-pass membrane protein</topology>
    </subcellularLocation>
    <subcellularLocation>
        <location evidence="7">Membrane</location>
        <topology evidence="7">Multi-pass membrane protein</topology>
    </subcellularLocation>
</comment>
<feature type="transmembrane region" description="Helical" evidence="8">
    <location>
        <begin position="250"/>
        <end position="271"/>
    </location>
</feature>
<proteinExistence type="inferred from homology"/>
<keyword evidence="5 8" id="KW-1133">Transmembrane helix</keyword>
<feature type="transmembrane region" description="Helical" evidence="8">
    <location>
        <begin position="210"/>
        <end position="229"/>
    </location>
</feature>
<evidence type="ECO:0000256" key="4">
    <source>
        <dbReference type="ARBA" id="ARBA00022692"/>
    </source>
</evidence>
<reference evidence="11" key="1">
    <citation type="submission" date="2016-11" db="EMBL/GenBank/DDBJ databases">
        <authorList>
            <person name="Varghese N."/>
            <person name="Submissions S."/>
        </authorList>
    </citation>
    <scope>NUCLEOTIDE SEQUENCE [LARGE SCALE GENOMIC DNA]</scope>
    <source>
        <strain evidence="11">DSM 10124</strain>
    </source>
</reference>
<gene>
    <name evidence="10" type="ORF">SAMN02746091_00371</name>
</gene>
<feature type="transmembrane region" description="Helical" evidence="8">
    <location>
        <begin position="529"/>
        <end position="551"/>
    </location>
</feature>
<dbReference type="Proteomes" id="UP000184423">
    <property type="component" value="Unassembled WGS sequence"/>
</dbReference>
<feature type="transmembrane region" description="Helical" evidence="8">
    <location>
        <begin position="116"/>
        <end position="133"/>
    </location>
</feature>
<feature type="transmembrane region" description="Helical" evidence="8">
    <location>
        <begin position="342"/>
        <end position="359"/>
    </location>
</feature>
<evidence type="ECO:0000256" key="1">
    <source>
        <dbReference type="ARBA" id="ARBA00004651"/>
    </source>
</evidence>
<dbReference type="PANTHER" id="PTHR42703">
    <property type="entry name" value="NADH DEHYDROGENASE"/>
    <property type="match status" value="1"/>
</dbReference>
<keyword evidence="11" id="KW-1185">Reference proteome</keyword>
<feature type="transmembrane region" description="Helical" evidence="8">
    <location>
        <begin position="84"/>
        <end position="104"/>
    </location>
</feature>
<dbReference type="Pfam" id="PF00361">
    <property type="entry name" value="Proton_antipo_M"/>
    <property type="match status" value="1"/>
</dbReference>
<feature type="transmembrane region" description="Helical" evidence="8">
    <location>
        <begin position="6"/>
        <end position="23"/>
    </location>
</feature>
<dbReference type="PRINTS" id="PR01437">
    <property type="entry name" value="NUOXDRDTASE4"/>
</dbReference>
<dbReference type="AlphaFoldDB" id="A0A1M4TFN1"/>
<name>A0A1M4TFN1_9CLOT</name>
<keyword evidence="4 7" id="KW-0812">Transmembrane</keyword>
<dbReference type="RefSeq" id="WP_051350602.1">
    <property type="nucleotide sequence ID" value="NZ_FQVG01000004.1"/>
</dbReference>
<keyword evidence="6 8" id="KW-0472">Membrane</keyword>
<feature type="transmembrane region" description="Helical" evidence="8">
    <location>
        <begin position="316"/>
        <end position="336"/>
    </location>
</feature>
<dbReference type="PANTHER" id="PTHR42703:SF1">
    <property type="entry name" value="NA(+)_H(+) ANTIPORTER SUBUNIT D1"/>
    <property type="match status" value="1"/>
</dbReference>
<evidence type="ECO:0000256" key="8">
    <source>
        <dbReference type="SAM" id="Phobius"/>
    </source>
</evidence>
<dbReference type="InterPro" id="IPR050586">
    <property type="entry name" value="CPA3_Na-H_Antiporter_D"/>
</dbReference>
<evidence type="ECO:0000256" key="3">
    <source>
        <dbReference type="ARBA" id="ARBA00022475"/>
    </source>
</evidence>
<sequence length="631" mass="70018">MTQHLPILSIISLFIGAFIVALIKEKNEMLRNTIVLIATFLSFVFTIMMYRPIILEGNILTYWMGNWEPIKDWAIGIGLEVDQLSLFFGLFISLSIVLSALYSFRYIERETGKDKYYVLFLMMSASVMGFIFTGDLFNMYVMIEIMTFASVALTAFRNDRPEAVEAGFKYIAIGSIGSSLILLATVIIYAQFHTLNLAQLAGELYNNYTAITIFALALMIVGYAVKVFAVPTHFVAPDAYMVAPSSISMLFSGIVNKAAVYGILRIIYVVYQSMNLSSMQFLLVFWGTVTMFIGVTMALAQHDFKRLLAFHSISQIGYVLTGIGLTTALGITGGLYHALNHTLFKGLLFLCAGAVFYATGTTDLDKLGGLAKRMPQTTLIFLIGAFSISGIPPFNGFVSKWIIYQASYEAGYAPVTIIALIVSVMTLASFIKVAQSAFFGQLPKEFKNVEEVPLSMRIPMWIMAILCIVGGIVPSTVTKYLITPAANAVMNSAKYVEVMMGKEFASKFYSNLGSAPVIDYKLAGYWQPIAWLILFGILLLAFTLVAVLGGFNPKKFSYADEEDAKYDVFFSGESAEFSHVGGSDLFWGLKYQFRHYFDFMHKIHSGLVNDYALSVVLTAAVILLYVFTFVR</sequence>
<evidence type="ECO:0000259" key="9">
    <source>
        <dbReference type="Pfam" id="PF00361"/>
    </source>
</evidence>
<evidence type="ECO:0000313" key="10">
    <source>
        <dbReference type="EMBL" id="SHE43097.1"/>
    </source>
</evidence>
<evidence type="ECO:0000313" key="11">
    <source>
        <dbReference type="Proteomes" id="UP000184423"/>
    </source>
</evidence>
<feature type="transmembrane region" description="Helical" evidence="8">
    <location>
        <begin position="283"/>
        <end position="304"/>
    </location>
</feature>
<dbReference type="EMBL" id="FQVG01000004">
    <property type="protein sequence ID" value="SHE43097.1"/>
    <property type="molecule type" value="Genomic_DNA"/>
</dbReference>
<evidence type="ECO:0000256" key="2">
    <source>
        <dbReference type="ARBA" id="ARBA00005346"/>
    </source>
</evidence>
<dbReference type="GO" id="GO:0005886">
    <property type="term" value="C:plasma membrane"/>
    <property type="evidence" value="ECO:0007669"/>
    <property type="project" value="UniProtKB-SubCell"/>
</dbReference>
<feature type="transmembrane region" description="Helical" evidence="8">
    <location>
        <begin position="415"/>
        <end position="439"/>
    </location>
</feature>
<protein>
    <submittedName>
        <fullName evidence="10">Multicomponent Na+:H+ antiporter subunit D</fullName>
    </submittedName>
</protein>
<feature type="transmembrane region" description="Helical" evidence="8">
    <location>
        <begin position="168"/>
        <end position="190"/>
    </location>
</feature>
<dbReference type="InterPro" id="IPR003918">
    <property type="entry name" value="NADH_UbQ_OxRdtase"/>
</dbReference>
<feature type="transmembrane region" description="Helical" evidence="8">
    <location>
        <begin position="611"/>
        <end position="630"/>
    </location>
</feature>
<feature type="transmembrane region" description="Helical" evidence="8">
    <location>
        <begin position="460"/>
        <end position="482"/>
    </location>
</feature>
<comment type="similarity">
    <text evidence="2">Belongs to the CPA3 antiporters (TC 2.A.63) subunit D family.</text>
</comment>
<evidence type="ECO:0000256" key="7">
    <source>
        <dbReference type="RuleBase" id="RU000320"/>
    </source>
</evidence>
<evidence type="ECO:0000256" key="6">
    <source>
        <dbReference type="ARBA" id="ARBA00023136"/>
    </source>
</evidence>
<keyword evidence="3" id="KW-1003">Cell membrane</keyword>
<organism evidence="10 11">
    <name type="scientific">Caloramator proteoclasticus DSM 10124</name>
    <dbReference type="NCBI Taxonomy" id="1121262"/>
    <lineage>
        <taxon>Bacteria</taxon>
        <taxon>Bacillati</taxon>
        <taxon>Bacillota</taxon>
        <taxon>Clostridia</taxon>
        <taxon>Eubacteriales</taxon>
        <taxon>Clostridiaceae</taxon>
        <taxon>Caloramator</taxon>
    </lineage>
</organism>
<feature type="domain" description="NADH:quinone oxidoreductase/Mrp antiporter transmembrane" evidence="9">
    <location>
        <begin position="134"/>
        <end position="426"/>
    </location>
</feature>
<feature type="transmembrane region" description="Helical" evidence="8">
    <location>
        <begin position="379"/>
        <end position="403"/>
    </location>
</feature>
<dbReference type="GO" id="GO:0042773">
    <property type="term" value="P:ATP synthesis coupled electron transport"/>
    <property type="evidence" value="ECO:0007669"/>
    <property type="project" value="InterPro"/>
</dbReference>
<dbReference type="InterPro" id="IPR001750">
    <property type="entry name" value="ND/Mrp_TM"/>
</dbReference>
<evidence type="ECO:0000256" key="5">
    <source>
        <dbReference type="ARBA" id="ARBA00022989"/>
    </source>
</evidence>
<dbReference type="GO" id="GO:0008137">
    <property type="term" value="F:NADH dehydrogenase (ubiquinone) activity"/>
    <property type="evidence" value="ECO:0007669"/>
    <property type="project" value="InterPro"/>
</dbReference>
<accession>A0A1M4TFN1</accession>
<feature type="transmembrane region" description="Helical" evidence="8">
    <location>
        <begin position="35"/>
        <end position="54"/>
    </location>
</feature>